<evidence type="ECO:0000313" key="2">
    <source>
        <dbReference type="EMBL" id="SAK95415.1"/>
    </source>
</evidence>
<evidence type="ECO:0000313" key="3">
    <source>
        <dbReference type="Proteomes" id="UP000054903"/>
    </source>
</evidence>
<feature type="transmembrane region" description="Helical" evidence="1">
    <location>
        <begin position="189"/>
        <end position="205"/>
    </location>
</feature>
<feature type="transmembrane region" description="Helical" evidence="1">
    <location>
        <begin position="366"/>
        <end position="383"/>
    </location>
</feature>
<evidence type="ECO:0008006" key="4">
    <source>
        <dbReference type="Google" id="ProtNLM"/>
    </source>
</evidence>
<sequence>MEFGNRASRESVAQASATAQLTGSALLPWAGIAVMLIALLAIFYLRANLHAPMQRDGAHFVFMANNIANGQPPYWASFETKNPLVEMYWSPFLHFLGKRFGLVEAARIGEAVWLAATALLLFFAVARAAGTRIGRAASAMPVALAAALGYLVLASDVRATDDGLNIALYQSLPELALVLHLVRRPAKRWFVHGLIAGLFVFLGWFVKQSSLLPDALVVAAWLLTALERKTVGALIRWLVGMGAGALAGAGAFWLHLEMTGTTYNYLLGAVIYRTGLSPGLITEFFSNAKHSFAVPFWTLPLGPFLAANRVWTTIVMIVLIPLAVIDLWRSRSQKWSAARVSLLLCVCWMAGAWSQAVLGLTFFPHYFLASLAPVCAVAGIVIARRRPTVRTIAAAVAVLAIVFLVRDYRDMREANIAAGQQAPINRTSTEVLRYVRPGDKVFNYSGLPNVLVAFGEPSAYPLNMNWPYIMTALTEDARWNLLKKTLADAPDVVIAMNERYPGNQGLANVPMTAARLKALTGRDYVLVHTTAPIAGRYGDPVSVFRRQ</sequence>
<dbReference type="Proteomes" id="UP000054903">
    <property type="component" value="Unassembled WGS sequence"/>
</dbReference>
<keyword evidence="1" id="KW-1133">Transmembrane helix</keyword>
<dbReference type="AlphaFoldDB" id="A0A158DLH3"/>
<feature type="transmembrane region" description="Helical" evidence="1">
    <location>
        <begin position="310"/>
        <end position="328"/>
    </location>
</feature>
<evidence type="ECO:0000256" key="1">
    <source>
        <dbReference type="SAM" id="Phobius"/>
    </source>
</evidence>
<feature type="transmembrane region" description="Helical" evidence="1">
    <location>
        <begin position="388"/>
        <end position="405"/>
    </location>
</feature>
<feature type="transmembrane region" description="Helical" evidence="1">
    <location>
        <begin position="166"/>
        <end position="182"/>
    </location>
</feature>
<dbReference type="EMBL" id="FCNX02000016">
    <property type="protein sequence ID" value="SAK95415.1"/>
    <property type="molecule type" value="Genomic_DNA"/>
</dbReference>
<keyword evidence="3" id="KW-1185">Reference proteome</keyword>
<feature type="transmembrane region" description="Helical" evidence="1">
    <location>
        <begin position="21"/>
        <end position="45"/>
    </location>
</feature>
<dbReference type="STRING" id="1777138.AWB77_05525"/>
<protein>
    <recommendedName>
        <fullName evidence="4">Glycosyltransferase RgtA/B/C/D-like domain-containing protein</fullName>
    </recommendedName>
</protein>
<feature type="transmembrane region" description="Helical" evidence="1">
    <location>
        <begin position="136"/>
        <end position="154"/>
    </location>
</feature>
<feature type="transmembrane region" description="Helical" evidence="1">
    <location>
        <begin position="340"/>
        <end position="360"/>
    </location>
</feature>
<feature type="transmembrane region" description="Helical" evidence="1">
    <location>
        <begin position="234"/>
        <end position="256"/>
    </location>
</feature>
<reference evidence="2" key="1">
    <citation type="submission" date="2016-01" db="EMBL/GenBank/DDBJ databases">
        <authorList>
            <person name="Peeters C."/>
        </authorList>
    </citation>
    <scope>NUCLEOTIDE SEQUENCE</scope>
    <source>
        <strain evidence="2">LMG 29320</strain>
    </source>
</reference>
<comment type="caution">
    <text evidence="2">The sequence shown here is derived from an EMBL/GenBank/DDBJ whole genome shotgun (WGS) entry which is preliminary data.</text>
</comment>
<proteinExistence type="predicted"/>
<accession>A0A158DLH3</accession>
<gene>
    <name evidence="2" type="ORF">AWB77_05525</name>
</gene>
<name>A0A158DLH3_9BURK</name>
<keyword evidence="1" id="KW-0812">Transmembrane</keyword>
<keyword evidence="1" id="KW-0472">Membrane</keyword>
<organism evidence="2 3">
    <name type="scientific">Caballeronia fortuita</name>
    <dbReference type="NCBI Taxonomy" id="1777138"/>
    <lineage>
        <taxon>Bacteria</taxon>
        <taxon>Pseudomonadati</taxon>
        <taxon>Pseudomonadota</taxon>
        <taxon>Betaproteobacteria</taxon>
        <taxon>Burkholderiales</taxon>
        <taxon>Burkholderiaceae</taxon>
        <taxon>Caballeronia</taxon>
    </lineage>
</organism>
<feature type="transmembrane region" description="Helical" evidence="1">
    <location>
        <begin position="111"/>
        <end position="129"/>
    </location>
</feature>